<sequence>MAGQKRALSQTDSNVAKSQPPSKRQSQQLAAGKENATHDYTGLKKLDLCTLLQQRNLPYSGNKDVLIRRLEDSDRDHSSARNSGRATGKGHATAQTIAPEFNFLTLCRPWEDVEAEKQVNGLEYDPSEEYEEEDEAHSEVDEDEEAAPGDTSMAGQRKSICGKKKCICKLPASEHPEHNWILTTEGYRLVARLQWEIEIRDQDKFGEHFFSDFNGYGFQEVMENQLLSFDREFSKGSTREEGPSPAGLWSIIEGFAWALNYQGFWFNIDYPDMVLATLKLIGGAVFTTLNILDKNGLLRPDTPVKNIALVLGVLYDNTRDWPGDEEGELEWRAAMIKEVLQHGIEFKGAPYGIERLFETDGLDRSQLDKPDSRWKKWKRFDWPKEFRSFFKRFRKGPTIGGRQFALESKADLARVRKTWGSIWNV</sequence>
<feature type="region of interest" description="Disordered" evidence="1">
    <location>
        <begin position="70"/>
        <end position="93"/>
    </location>
</feature>
<feature type="compositionally biased region" description="Polar residues" evidence="1">
    <location>
        <begin position="7"/>
        <end position="16"/>
    </location>
</feature>
<dbReference type="OrthoDB" id="10037289at2759"/>
<dbReference type="Proteomes" id="UP000019471">
    <property type="component" value="Unassembled WGS sequence"/>
</dbReference>
<dbReference type="GeneID" id="19189681"/>
<gene>
    <name evidence="2" type="ORF">A1O5_04960</name>
</gene>
<evidence type="ECO:0000313" key="2">
    <source>
        <dbReference type="EMBL" id="EXJ72456.1"/>
    </source>
</evidence>
<feature type="compositionally biased region" description="Acidic residues" evidence="1">
    <location>
        <begin position="125"/>
        <end position="147"/>
    </location>
</feature>
<dbReference type="InterPro" id="IPR036361">
    <property type="entry name" value="SAP_dom_sf"/>
</dbReference>
<keyword evidence="3" id="KW-1185">Reference proteome</keyword>
<dbReference type="AlphaFoldDB" id="W9X6B9"/>
<dbReference type="SUPFAM" id="SSF68906">
    <property type="entry name" value="SAP domain"/>
    <property type="match status" value="1"/>
</dbReference>
<feature type="compositionally biased region" description="Basic and acidic residues" evidence="1">
    <location>
        <begin position="70"/>
        <end position="79"/>
    </location>
</feature>
<dbReference type="RefSeq" id="XP_007743754.1">
    <property type="nucleotide sequence ID" value="XM_007745564.1"/>
</dbReference>
<evidence type="ECO:0000313" key="3">
    <source>
        <dbReference type="Proteomes" id="UP000019471"/>
    </source>
</evidence>
<feature type="region of interest" description="Disordered" evidence="1">
    <location>
        <begin position="123"/>
        <end position="156"/>
    </location>
</feature>
<comment type="caution">
    <text evidence="2">The sequence shown here is derived from an EMBL/GenBank/DDBJ whole genome shotgun (WGS) entry which is preliminary data.</text>
</comment>
<name>W9X6B9_9EURO</name>
<proteinExistence type="predicted"/>
<reference evidence="2 3" key="1">
    <citation type="submission" date="2013-03" db="EMBL/GenBank/DDBJ databases">
        <title>The Genome Sequence of Cladophialophora psammophila CBS 110553.</title>
        <authorList>
            <consortium name="The Broad Institute Genomics Platform"/>
            <person name="Cuomo C."/>
            <person name="de Hoog S."/>
            <person name="Gorbushina A."/>
            <person name="Walker B."/>
            <person name="Young S.K."/>
            <person name="Zeng Q."/>
            <person name="Gargeya S."/>
            <person name="Fitzgerald M."/>
            <person name="Haas B."/>
            <person name="Abouelleil A."/>
            <person name="Allen A.W."/>
            <person name="Alvarado L."/>
            <person name="Arachchi H.M."/>
            <person name="Berlin A.M."/>
            <person name="Chapman S.B."/>
            <person name="Gainer-Dewar J."/>
            <person name="Goldberg J."/>
            <person name="Griggs A."/>
            <person name="Gujja S."/>
            <person name="Hansen M."/>
            <person name="Howarth C."/>
            <person name="Imamovic A."/>
            <person name="Ireland A."/>
            <person name="Larimer J."/>
            <person name="McCowan C."/>
            <person name="Murphy C."/>
            <person name="Pearson M."/>
            <person name="Poon T.W."/>
            <person name="Priest M."/>
            <person name="Roberts A."/>
            <person name="Saif S."/>
            <person name="Shea T."/>
            <person name="Sisk P."/>
            <person name="Sykes S."/>
            <person name="Wortman J."/>
            <person name="Nusbaum C."/>
            <person name="Birren B."/>
        </authorList>
    </citation>
    <scope>NUCLEOTIDE SEQUENCE [LARGE SCALE GENOMIC DNA]</scope>
    <source>
        <strain evidence="2 3">CBS 110553</strain>
    </source>
</reference>
<dbReference type="Gene3D" id="1.10.720.30">
    <property type="entry name" value="SAP domain"/>
    <property type="match status" value="1"/>
</dbReference>
<dbReference type="HOGENOM" id="CLU_739980_0_0_1"/>
<evidence type="ECO:0008006" key="4">
    <source>
        <dbReference type="Google" id="ProtNLM"/>
    </source>
</evidence>
<dbReference type="eggNOG" id="ENOG502SPXG">
    <property type="taxonomic scope" value="Eukaryota"/>
</dbReference>
<feature type="compositionally biased region" description="Low complexity" evidence="1">
    <location>
        <begin position="17"/>
        <end position="28"/>
    </location>
</feature>
<organism evidence="2 3">
    <name type="scientific">Cladophialophora psammophila CBS 110553</name>
    <dbReference type="NCBI Taxonomy" id="1182543"/>
    <lineage>
        <taxon>Eukaryota</taxon>
        <taxon>Fungi</taxon>
        <taxon>Dikarya</taxon>
        <taxon>Ascomycota</taxon>
        <taxon>Pezizomycotina</taxon>
        <taxon>Eurotiomycetes</taxon>
        <taxon>Chaetothyriomycetidae</taxon>
        <taxon>Chaetothyriales</taxon>
        <taxon>Herpotrichiellaceae</taxon>
        <taxon>Cladophialophora</taxon>
    </lineage>
</organism>
<protein>
    <recommendedName>
        <fullName evidence="4">SAP domain-containing protein</fullName>
    </recommendedName>
</protein>
<evidence type="ECO:0000256" key="1">
    <source>
        <dbReference type="SAM" id="MobiDB-lite"/>
    </source>
</evidence>
<accession>W9X6B9</accession>
<dbReference type="EMBL" id="AMGX01000006">
    <property type="protein sequence ID" value="EXJ72456.1"/>
    <property type="molecule type" value="Genomic_DNA"/>
</dbReference>
<feature type="region of interest" description="Disordered" evidence="1">
    <location>
        <begin position="1"/>
        <end position="37"/>
    </location>
</feature>